<name>A0A2W1NAG0_PAEXE</name>
<dbReference type="EMBL" id="NHRJ02000006">
    <property type="protein sequence ID" value="PZE20660.1"/>
    <property type="molecule type" value="Genomic_DNA"/>
</dbReference>
<dbReference type="OrthoDB" id="9811471at2"/>
<accession>A0A2W1NAG0</accession>
<evidence type="ECO:0000313" key="2">
    <source>
        <dbReference type="EMBL" id="PZE20660.1"/>
    </source>
</evidence>
<evidence type="ECO:0000259" key="1">
    <source>
        <dbReference type="Pfam" id="PF01425"/>
    </source>
</evidence>
<keyword evidence="3" id="KW-1185">Reference proteome</keyword>
<dbReference type="SUPFAM" id="SSF75304">
    <property type="entry name" value="Amidase signature (AS) enzymes"/>
    <property type="match status" value="1"/>
</dbReference>
<protein>
    <recommendedName>
        <fullName evidence="1">Amidase domain-containing protein</fullName>
    </recommendedName>
</protein>
<dbReference type="AlphaFoldDB" id="A0A2W1NAG0"/>
<reference evidence="2" key="1">
    <citation type="submission" date="2018-06" db="EMBL/GenBank/DDBJ databases">
        <title>Paenibacillus xerothermodurans sp. nov. an extremely dry heat resistant spore forming bacterium isolated from the soil of Cape Canaveral, Florida.</title>
        <authorList>
            <person name="Seuylemezian A."/>
            <person name="Kaur N."/>
            <person name="Patil P."/>
            <person name="Patil P."/>
            <person name="Mayilraj S."/>
            <person name="Vaishampayan P."/>
        </authorList>
    </citation>
    <scope>NUCLEOTIDE SEQUENCE [LARGE SCALE GENOMIC DNA]</scope>
    <source>
        <strain evidence="2">ATCC 27380</strain>
    </source>
</reference>
<gene>
    <name evidence="2" type="ORF">CBW46_012715</name>
</gene>
<proteinExistence type="predicted"/>
<evidence type="ECO:0000313" key="3">
    <source>
        <dbReference type="Proteomes" id="UP000214746"/>
    </source>
</evidence>
<comment type="caution">
    <text evidence="2">The sequence shown here is derived from an EMBL/GenBank/DDBJ whole genome shotgun (WGS) entry which is preliminary data.</text>
</comment>
<dbReference type="PANTHER" id="PTHR42678">
    <property type="entry name" value="AMIDASE"/>
    <property type="match status" value="1"/>
</dbReference>
<dbReference type="PANTHER" id="PTHR42678:SF34">
    <property type="entry name" value="OS04G0183300 PROTEIN"/>
    <property type="match status" value="1"/>
</dbReference>
<dbReference type="Proteomes" id="UP000214746">
    <property type="component" value="Unassembled WGS sequence"/>
</dbReference>
<organism evidence="2 3">
    <name type="scientific">Paenibacillus xerothermodurans</name>
    <dbReference type="NCBI Taxonomy" id="1977292"/>
    <lineage>
        <taxon>Bacteria</taxon>
        <taxon>Bacillati</taxon>
        <taxon>Bacillota</taxon>
        <taxon>Bacilli</taxon>
        <taxon>Bacillales</taxon>
        <taxon>Paenibacillaceae</taxon>
        <taxon>Paenibacillus</taxon>
    </lineage>
</organism>
<feature type="domain" description="Amidase" evidence="1">
    <location>
        <begin position="38"/>
        <end position="152"/>
    </location>
</feature>
<dbReference type="InterPro" id="IPR036928">
    <property type="entry name" value="AS_sf"/>
</dbReference>
<sequence length="177" mass="19400">MTFVVPKTINNSQPRTGWKSSSCIGSLIGRLSSLICSGKFDPSIKERLLAGQKMATAPIDDPEYLKGEFYREKYRQAVLKAMADHDLDAIIYPTWNNPPRLIGDLTSPHGNNSGLMSPPTGFPALTVPMGFSHGKYPAGLQMLGRPFSEGTLIQYAYAYEQATLHRQPPAVTPSSSR</sequence>
<dbReference type="InterPro" id="IPR023631">
    <property type="entry name" value="Amidase_dom"/>
</dbReference>
<dbReference type="Gene3D" id="3.90.1300.10">
    <property type="entry name" value="Amidase signature (AS) domain"/>
    <property type="match status" value="1"/>
</dbReference>
<dbReference type="Pfam" id="PF01425">
    <property type="entry name" value="Amidase"/>
    <property type="match status" value="1"/>
</dbReference>